<dbReference type="EMBL" id="LCFK01000023">
    <property type="protein sequence ID" value="KKS93262.1"/>
    <property type="molecule type" value="Genomic_DNA"/>
</dbReference>
<feature type="region of interest" description="Disordered" evidence="1">
    <location>
        <begin position="158"/>
        <end position="193"/>
    </location>
</feature>
<evidence type="ECO:0000313" key="3">
    <source>
        <dbReference type="Proteomes" id="UP000033980"/>
    </source>
</evidence>
<feature type="compositionally biased region" description="Basic residues" evidence="1">
    <location>
        <begin position="171"/>
        <end position="193"/>
    </location>
</feature>
<organism evidence="2 3">
    <name type="scientific">Candidatus Collierbacteria bacterium GW2011_GWC2_43_12</name>
    <dbReference type="NCBI Taxonomy" id="1618390"/>
    <lineage>
        <taxon>Bacteria</taxon>
        <taxon>Candidatus Collieribacteriota</taxon>
    </lineage>
</organism>
<evidence type="ECO:0000313" key="2">
    <source>
        <dbReference type="EMBL" id="KKS93262.1"/>
    </source>
</evidence>
<proteinExistence type="predicted"/>
<protein>
    <submittedName>
        <fullName evidence="2">Uncharacterized protein</fullName>
    </submittedName>
</protein>
<dbReference type="AlphaFoldDB" id="A0A0G1D6E1"/>
<reference evidence="2 3" key="1">
    <citation type="journal article" date="2015" name="Nature">
        <title>rRNA introns, odd ribosomes, and small enigmatic genomes across a large radiation of phyla.</title>
        <authorList>
            <person name="Brown C.T."/>
            <person name="Hug L.A."/>
            <person name="Thomas B.C."/>
            <person name="Sharon I."/>
            <person name="Castelle C.J."/>
            <person name="Singh A."/>
            <person name="Wilkins M.J."/>
            <person name="Williams K.H."/>
            <person name="Banfield J.F."/>
        </authorList>
    </citation>
    <scope>NUCLEOTIDE SEQUENCE [LARGE SCALE GENOMIC DNA]</scope>
</reference>
<accession>A0A0G1D6E1</accession>
<sequence length="193" mass="21492">MATAKIKTDLVEAARAFMSSDGFKAEVIVAMPAEVVYSFESAMEEVLVSTEGFNTFKLQWIATYRNYARAWAKNDLSRTWALALESAANFVGREIEAGHDGQEIFDQRYRSEFVTHQGQIDKIRRIGYGFDLAAAKEVEELTKLIAKLDSVKTVVKTAHHKKPHSCEARGKHVGKPAKGGGKKRGVKGCKKKR</sequence>
<name>A0A0G1D6E1_9BACT</name>
<evidence type="ECO:0000256" key="1">
    <source>
        <dbReference type="SAM" id="MobiDB-lite"/>
    </source>
</evidence>
<gene>
    <name evidence="2" type="ORF">UV68_C0023G0016</name>
</gene>
<comment type="caution">
    <text evidence="2">The sequence shown here is derived from an EMBL/GenBank/DDBJ whole genome shotgun (WGS) entry which is preliminary data.</text>
</comment>
<dbReference type="Proteomes" id="UP000033980">
    <property type="component" value="Unassembled WGS sequence"/>
</dbReference>